<dbReference type="GO" id="GO:0006189">
    <property type="term" value="P:'de novo' IMP biosynthetic process"/>
    <property type="evidence" value="ECO:0007669"/>
    <property type="project" value="UniProtKB-UniRule"/>
</dbReference>
<dbReference type="CDD" id="cd08645">
    <property type="entry name" value="FMT_core_GART"/>
    <property type="match status" value="1"/>
</dbReference>
<dbReference type="InterPro" id="IPR004607">
    <property type="entry name" value="GART"/>
</dbReference>
<name>A0A402DN83_9CELL</name>
<evidence type="ECO:0000256" key="4">
    <source>
        <dbReference type="HAMAP-Rule" id="MF_01930"/>
    </source>
</evidence>
<accession>A0A402DN83</accession>
<dbReference type="UniPathway" id="UPA00074">
    <property type="reaction ID" value="UER00126"/>
</dbReference>
<feature type="active site" description="Proton donor" evidence="4">
    <location>
        <position position="130"/>
    </location>
</feature>
<dbReference type="Proteomes" id="UP000289954">
    <property type="component" value="Unassembled WGS sequence"/>
</dbReference>
<comment type="similarity">
    <text evidence="4">Belongs to the GART family.</text>
</comment>
<dbReference type="InterPro" id="IPR002376">
    <property type="entry name" value="Formyl_transf_N"/>
</dbReference>
<dbReference type="GO" id="GO:0004644">
    <property type="term" value="F:phosphoribosylglycinamide formyltransferase activity"/>
    <property type="evidence" value="ECO:0007669"/>
    <property type="project" value="UniProtKB-UniRule"/>
</dbReference>
<protein>
    <recommendedName>
        <fullName evidence="4">Phosphoribosylglycinamide formyltransferase</fullName>
        <ecNumber evidence="4">2.1.2.2</ecNumber>
    </recommendedName>
    <alternativeName>
        <fullName evidence="4">5'-phosphoribosylglycinamide transformylase</fullName>
    </alternativeName>
    <alternativeName>
        <fullName evidence="4">GAR transformylase</fullName>
        <shortName evidence="4">GART</shortName>
    </alternativeName>
</protein>
<keyword evidence="3 4" id="KW-0658">Purine biosynthesis</keyword>
<reference evidence="7 8" key="1">
    <citation type="submission" date="2019-01" db="EMBL/GenBank/DDBJ databases">
        <title>Draft genome sequence of Cellulomonas takizawaensis strain TKZ-21.</title>
        <authorList>
            <person name="Yamamura H."/>
            <person name="Hayashi T."/>
            <person name="Hamada M."/>
            <person name="Serisawa Y."/>
            <person name="Matsuyama K."/>
            <person name="Nakagawa Y."/>
            <person name="Otoguro M."/>
            <person name="Yanagida F."/>
            <person name="Hayakawa M."/>
        </authorList>
    </citation>
    <scope>NUCLEOTIDE SEQUENCE [LARGE SCALE GENOMIC DNA]</scope>
    <source>
        <strain evidence="7 8">NBRC12680</strain>
    </source>
</reference>
<evidence type="ECO:0000256" key="1">
    <source>
        <dbReference type="ARBA" id="ARBA00005054"/>
    </source>
</evidence>
<comment type="catalytic activity">
    <reaction evidence="4">
        <text>N(1)-(5-phospho-beta-D-ribosyl)glycinamide + (6R)-10-formyltetrahydrofolate = N(2)-formyl-N(1)-(5-phospho-beta-D-ribosyl)glycinamide + (6S)-5,6,7,8-tetrahydrofolate + H(+)</text>
        <dbReference type="Rhea" id="RHEA:15053"/>
        <dbReference type="ChEBI" id="CHEBI:15378"/>
        <dbReference type="ChEBI" id="CHEBI:57453"/>
        <dbReference type="ChEBI" id="CHEBI:143788"/>
        <dbReference type="ChEBI" id="CHEBI:147286"/>
        <dbReference type="ChEBI" id="CHEBI:195366"/>
        <dbReference type="EC" id="2.1.2.2"/>
    </reaction>
</comment>
<evidence type="ECO:0000313" key="7">
    <source>
        <dbReference type="EMBL" id="GCE75585.1"/>
    </source>
</evidence>
<evidence type="ECO:0000256" key="5">
    <source>
        <dbReference type="SAM" id="MobiDB-lite"/>
    </source>
</evidence>
<dbReference type="SUPFAM" id="SSF53328">
    <property type="entry name" value="Formyltransferase"/>
    <property type="match status" value="1"/>
</dbReference>
<dbReference type="HAMAP" id="MF_01930">
    <property type="entry name" value="PurN"/>
    <property type="match status" value="1"/>
</dbReference>
<feature type="binding site" evidence="4">
    <location>
        <begin position="111"/>
        <end position="114"/>
    </location>
    <ligand>
        <name>(6R)-10-formyltetrahydrofolate</name>
        <dbReference type="ChEBI" id="CHEBI:195366"/>
    </ligand>
</feature>
<dbReference type="Gene3D" id="3.40.50.170">
    <property type="entry name" value="Formyl transferase, N-terminal domain"/>
    <property type="match status" value="1"/>
</dbReference>
<sequence>MPTPSSADRPGPHDERPATRSAGRLVVLVSGTGSNLAALLDAHDDPAFGARVVGVLSDRPGIRALDVARDAGIPTVVVSLKDFPDRAAWDVAFAEAMAVFSPDLVVHAGFMKILGAPSLERFGGRMINTHPALLPSFPGAHGVRDALAYGVKVTGCSVIVLDAGVDSGPILAQEAVPVLDGDDEATLHERIKVVERRLLVESVGRIAREGLHVDGRTAVIGPPA</sequence>
<dbReference type="PANTHER" id="PTHR43369">
    <property type="entry name" value="PHOSPHORIBOSYLGLYCINAMIDE FORMYLTRANSFERASE"/>
    <property type="match status" value="1"/>
</dbReference>
<evidence type="ECO:0000256" key="3">
    <source>
        <dbReference type="ARBA" id="ARBA00022755"/>
    </source>
</evidence>
<comment type="caution">
    <text evidence="7">The sequence shown here is derived from an EMBL/GenBank/DDBJ whole genome shotgun (WGS) entry which is preliminary data.</text>
</comment>
<keyword evidence="2 4" id="KW-0808">Transferase</keyword>
<comment type="pathway">
    <text evidence="1 4">Purine metabolism; IMP biosynthesis via de novo pathway; N(2)-formyl-N(1)-(5-phospho-D-ribosyl)glycinamide from N(1)-(5-phospho-D-ribosyl)glycinamide (10-formyl THF route): step 1/1.</text>
</comment>
<dbReference type="PANTHER" id="PTHR43369:SF2">
    <property type="entry name" value="PHOSPHORIBOSYLGLYCINAMIDE FORMYLTRANSFERASE"/>
    <property type="match status" value="1"/>
</dbReference>
<feature type="region of interest" description="Disordered" evidence="5">
    <location>
        <begin position="1"/>
        <end position="21"/>
    </location>
</feature>
<dbReference type="NCBIfam" id="TIGR00639">
    <property type="entry name" value="PurN"/>
    <property type="match status" value="1"/>
</dbReference>
<feature type="binding site" evidence="4">
    <location>
        <begin position="33"/>
        <end position="35"/>
    </location>
    <ligand>
        <name>N(1)-(5-phospho-beta-D-ribosyl)glycinamide</name>
        <dbReference type="ChEBI" id="CHEBI:143788"/>
    </ligand>
</feature>
<dbReference type="EMBL" id="BIMR01000036">
    <property type="protein sequence ID" value="GCE75585.1"/>
    <property type="molecule type" value="Genomic_DNA"/>
</dbReference>
<feature type="site" description="Raises pKa of active site His" evidence="4">
    <location>
        <position position="166"/>
    </location>
</feature>
<dbReference type="FunFam" id="3.40.50.170:FF:000008">
    <property type="entry name" value="Phosphoribosylglycinamide formyltransferase"/>
    <property type="match status" value="1"/>
</dbReference>
<dbReference type="InterPro" id="IPR036477">
    <property type="entry name" value="Formyl_transf_N_sf"/>
</dbReference>
<gene>
    <name evidence="4 7" type="primary">purN</name>
    <name evidence="7" type="ORF">CBZ_06410</name>
</gene>
<organism evidence="7 8">
    <name type="scientific">Cellulomonas biazotea</name>
    <dbReference type="NCBI Taxonomy" id="1709"/>
    <lineage>
        <taxon>Bacteria</taxon>
        <taxon>Bacillati</taxon>
        <taxon>Actinomycetota</taxon>
        <taxon>Actinomycetes</taxon>
        <taxon>Micrococcales</taxon>
        <taxon>Cellulomonadaceae</taxon>
        <taxon>Cellulomonas</taxon>
    </lineage>
</organism>
<feature type="binding site" evidence="4">
    <location>
        <position position="86"/>
    </location>
    <ligand>
        <name>(6R)-10-formyltetrahydrofolate</name>
        <dbReference type="ChEBI" id="CHEBI:195366"/>
    </ligand>
</feature>
<dbReference type="Pfam" id="PF00551">
    <property type="entry name" value="Formyl_trans_N"/>
    <property type="match status" value="1"/>
</dbReference>
<dbReference type="RefSeq" id="WP_246013009.1">
    <property type="nucleotide sequence ID" value="NZ_BIMR01000036.1"/>
</dbReference>
<evidence type="ECO:0000256" key="2">
    <source>
        <dbReference type="ARBA" id="ARBA00022679"/>
    </source>
</evidence>
<feature type="domain" description="Formyl transferase N-terminal" evidence="6">
    <location>
        <begin position="24"/>
        <end position="202"/>
    </location>
</feature>
<dbReference type="EC" id="2.1.2.2" evidence="4"/>
<dbReference type="AlphaFoldDB" id="A0A402DN83"/>
<evidence type="ECO:0000313" key="8">
    <source>
        <dbReference type="Proteomes" id="UP000289954"/>
    </source>
</evidence>
<comment type="function">
    <text evidence="4">Catalyzes the transfer of a formyl group from 10-formyltetrahydrofolate to 5-phospho-ribosyl-glycinamide (GAR), producing 5-phospho-ribosyl-N-formylglycinamide (FGAR) and tetrahydrofolate.</text>
</comment>
<proteinExistence type="inferred from homology"/>
<keyword evidence="8" id="KW-1185">Reference proteome</keyword>
<feature type="binding site" evidence="4">
    <location>
        <position position="128"/>
    </location>
    <ligand>
        <name>(6R)-10-formyltetrahydrofolate</name>
        <dbReference type="ChEBI" id="CHEBI:195366"/>
    </ligand>
</feature>
<dbReference type="GO" id="GO:0005829">
    <property type="term" value="C:cytosol"/>
    <property type="evidence" value="ECO:0007669"/>
    <property type="project" value="TreeGrafter"/>
</dbReference>
<evidence type="ECO:0000259" key="6">
    <source>
        <dbReference type="Pfam" id="PF00551"/>
    </source>
</evidence>